<dbReference type="InParanoid" id="A0A067QH44"/>
<evidence type="ECO:0000313" key="1">
    <source>
        <dbReference type="EMBL" id="KDQ62842.1"/>
    </source>
</evidence>
<dbReference type="EMBL" id="KL197710">
    <property type="protein sequence ID" value="KDQ62842.1"/>
    <property type="molecule type" value="Genomic_DNA"/>
</dbReference>
<gene>
    <name evidence="1" type="ORF">JAAARDRAFT_188485</name>
</gene>
<proteinExistence type="predicted"/>
<keyword evidence="2" id="KW-1185">Reference proteome</keyword>
<accession>A0A067QH44</accession>
<dbReference type="HOGENOM" id="CLU_1267058_0_0_1"/>
<dbReference type="Proteomes" id="UP000027265">
    <property type="component" value="Unassembled WGS sequence"/>
</dbReference>
<sequence length="218" mass="23987">MANTAHSNLTCCSVIVHLNVCAGPIRHRPRKQFSHVTSSLNGRSAHRPECFVVIKILSMGGSIVRKTFTIFVCGTDVVYGVLQGPNCLQFPLGEAALYRINYSLLLATSPHLNLPIIIMARTQINDKPVPPLVRSPRTQHATAKVQQAANDARAKAQCTKSRKKMASLRKHQAQEEMNDFLISGTPSVESEDSDDELLINKLPMFSIHSDQPPPPRSA</sequence>
<organism evidence="1 2">
    <name type="scientific">Jaapia argillacea MUCL 33604</name>
    <dbReference type="NCBI Taxonomy" id="933084"/>
    <lineage>
        <taxon>Eukaryota</taxon>
        <taxon>Fungi</taxon>
        <taxon>Dikarya</taxon>
        <taxon>Basidiomycota</taxon>
        <taxon>Agaricomycotina</taxon>
        <taxon>Agaricomycetes</taxon>
        <taxon>Agaricomycetidae</taxon>
        <taxon>Jaapiales</taxon>
        <taxon>Jaapiaceae</taxon>
        <taxon>Jaapia</taxon>
    </lineage>
</organism>
<name>A0A067QH44_9AGAM</name>
<evidence type="ECO:0000313" key="2">
    <source>
        <dbReference type="Proteomes" id="UP000027265"/>
    </source>
</evidence>
<dbReference type="AlphaFoldDB" id="A0A067QH44"/>
<reference evidence="2" key="1">
    <citation type="journal article" date="2014" name="Proc. Natl. Acad. Sci. U.S.A.">
        <title>Extensive sampling of basidiomycete genomes demonstrates inadequacy of the white-rot/brown-rot paradigm for wood decay fungi.</title>
        <authorList>
            <person name="Riley R."/>
            <person name="Salamov A.A."/>
            <person name="Brown D.W."/>
            <person name="Nagy L.G."/>
            <person name="Floudas D."/>
            <person name="Held B.W."/>
            <person name="Levasseur A."/>
            <person name="Lombard V."/>
            <person name="Morin E."/>
            <person name="Otillar R."/>
            <person name="Lindquist E.A."/>
            <person name="Sun H."/>
            <person name="LaButti K.M."/>
            <person name="Schmutz J."/>
            <person name="Jabbour D."/>
            <person name="Luo H."/>
            <person name="Baker S.E."/>
            <person name="Pisabarro A.G."/>
            <person name="Walton J.D."/>
            <person name="Blanchette R.A."/>
            <person name="Henrissat B."/>
            <person name="Martin F."/>
            <person name="Cullen D."/>
            <person name="Hibbett D.S."/>
            <person name="Grigoriev I.V."/>
        </authorList>
    </citation>
    <scope>NUCLEOTIDE SEQUENCE [LARGE SCALE GENOMIC DNA]</scope>
    <source>
        <strain evidence="2">MUCL 33604</strain>
    </source>
</reference>
<protein>
    <submittedName>
        <fullName evidence="1">Uncharacterized protein</fullName>
    </submittedName>
</protein>